<keyword evidence="3" id="KW-1185">Reference proteome</keyword>
<reference evidence="2 3" key="2">
    <citation type="submission" date="2018-11" db="EMBL/GenBank/DDBJ databases">
        <authorList>
            <consortium name="Pathogen Informatics"/>
        </authorList>
    </citation>
    <scope>NUCLEOTIDE SEQUENCE [LARGE SCALE GENOMIC DNA]</scope>
</reference>
<dbReference type="InterPro" id="IPR013783">
    <property type="entry name" value="Ig-like_fold"/>
</dbReference>
<evidence type="ECO:0000313" key="4">
    <source>
        <dbReference type="WBParaSite" id="TASK_0000269301-mRNA-1"/>
    </source>
</evidence>
<dbReference type="STRING" id="60517.A0A0R3VZ49"/>
<proteinExistence type="predicted"/>
<dbReference type="Pfam" id="PF00041">
    <property type="entry name" value="fn3"/>
    <property type="match status" value="1"/>
</dbReference>
<evidence type="ECO:0000313" key="3">
    <source>
        <dbReference type="Proteomes" id="UP000282613"/>
    </source>
</evidence>
<dbReference type="EMBL" id="UYRS01002588">
    <property type="protein sequence ID" value="VDK25892.1"/>
    <property type="molecule type" value="Genomic_DNA"/>
</dbReference>
<dbReference type="InterPro" id="IPR003961">
    <property type="entry name" value="FN3_dom"/>
</dbReference>
<gene>
    <name evidence="2" type="ORF">TASK_LOCUS2694</name>
</gene>
<dbReference type="Proteomes" id="UP000282613">
    <property type="component" value="Unassembled WGS sequence"/>
</dbReference>
<dbReference type="WBParaSite" id="TASK_0000269301-mRNA-1">
    <property type="protein sequence ID" value="TASK_0000269301-mRNA-1"/>
    <property type="gene ID" value="TASK_0000269301"/>
</dbReference>
<feature type="domain" description="Fibronectin type-III" evidence="1">
    <location>
        <begin position="21"/>
        <end position="118"/>
    </location>
</feature>
<dbReference type="AlphaFoldDB" id="A0A0R3VZ49"/>
<organism evidence="4">
    <name type="scientific">Taenia asiatica</name>
    <name type="common">Asian tapeworm</name>
    <dbReference type="NCBI Taxonomy" id="60517"/>
    <lineage>
        <taxon>Eukaryota</taxon>
        <taxon>Metazoa</taxon>
        <taxon>Spiralia</taxon>
        <taxon>Lophotrochozoa</taxon>
        <taxon>Platyhelminthes</taxon>
        <taxon>Cestoda</taxon>
        <taxon>Eucestoda</taxon>
        <taxon>Cyclophyllidea</taxon>
        <taxon>Taeniidae</taxon>
        <taxon>Taenia</taxon>
    </lineage>
</organism>
<dbReference type="SUPFAM" id="SSF49265">
    <property type="entry name" value="Fibronectin type III"/>
    <property type="match status" value="1"/>
</dbReference>
<dbReference type="CDD" id="cd00063">
    <property type="entry name" value="FN3"/>
    <property type="match status" value="1"/>
</dbReference>
<reference evidence="4" key="1">
    <citation type="submission" date="2017-02" db="UniProtKB">
        <authorList>
            <consortium name="WormBaseParasite"/>
        </authorList>
    </citation>
    <scope>IDENTIFICATION</scope>
</reference>
<sequence>CARDNDCGLPANATASTLPEDPTDLHVDATEREQLSFGWRRPSKRNIIDGYQLTLYDRSGMKSLKEEDIIAPQHQTILSGLYQHYTYNVNLRACFREAKTGTNICSKGIYASATTNPNPLPLTIAERTASSMVYHFSPYGGYREHFNYTLRVRGRKDEVVCDATKGRCQVTGLPANSKIEASLVVCCKHKLCSLPSDQVGFTKPLGEFDCADPSTILYCILLNVNLADEMYSVRNAWLPHNIIRRQDFNVDESVDGKLMVRQPVVNFH</sequence>
<dbReference type="Gene3D" id="2.60.40.10">
    <property type="entry name" value="Immunoglobulins"/>
    <property type="match status" value="1"/>
</dbReference>
<dbReference type="InterPro" id="IPR036116">
    <property type="entry name" value="FN3_sf"/>
</dbReference>
<protein>
    <submittedName>
        <fullName evidence="4">Fibronectin type-III domain-containing protein</fullName>
    </submittedName>
</protein>
<evidence type="ECO:0000259" key="1">
    <source>
        <dbReference type="PROSITE" id="PS50853"/>
    </source>
</evidence>
<name>A0A0R3VZ49_TAEAS</name>
<dbReference type="PROSITE" id="PS50853">
    <property type="entry name" value="FN3"/>
    <property type="match status" value="1"/>
</dbReference>
<accession>A0A0R3VZ49</accession>
<evidence type="ECO:0000313" key="2">
    <source>
        <dbReference type="EMBL" id="VDK25892.1"/>
    </source>
</evidence>